<keyword evidence="5" id="KW-0560">Oxidoreductase</keyword>
<evidence type="ECO:0000259" key="7">
    <source>
        <dbReference type="Pfam" id="PF00881"/>
    </source>
</evidence>
<feature type="domain" description="Nitroreductase" evidence="7">
    <location>
        <begin position="15"/>
        <end position="189"/>
    </location>
</feature>
<dbReference type="Pfam" id="PF00881">
    <property type="entry name" value="Nitroreductase"/>
    <property type="match status" value="1"/>
</dbReference>
<proteinExistence type="inferred from homology"/>
<dbReference type="PANTHER" id="PTHR43035">
    <property type="entry name" value="FATTY ACID REPRESSION MUTANT PROTEIN 2-RELATED"/>
    <property type="match status" value="1"/>
</dbReference>
<evidence type="ECO:0000313" key="8">
    <source>
        <dbReference type="EMBL" id="KAF2168142.1"/>
    </source>
</evidence>
<keyword evidence="9" id="KW-1185">Reference proteome</keyword>
<dbReference type="PANTHER" id="PTHR43035:SF4">
    <property type="entry name" value="NITROREDUCTASE FAMILY PROTEIN (AFU_ORTHOLOGUE AFUA_3G03530)"/>
    <property type="match status" value="1"/>
</dbReference>
<dbReference type="FunFam" id="3.40.109.10:FF:000001">
    <property type="entry name" value="Nitroreductase family"/>
    <property type="match status" value="1"/>
</dbReference>
<comment type="subcellular location">
    <subcellularLocation>
        <location evidence="2">Cytoplasm</location>
    </subcellularLocation>
    <subcellularLocation>
        <location evidence="1">Nucleus</location>
    </subcellularLocation>
</comment>
<dbReference type="GO" id="GO:0034599">
    <property type="term" value="P:cellular response to oxidative stress"/>
    <property type="evidence" value="ECO:0007669"/>
    <property type="project" value="InterPro"/>
</dbReference>
<dbReference type="AlphaFoldDB" id="A0A6A6CQP1"/>
<reference evidence="8" key="1">
    <citation type="journal article" date="2020" name="Stud. Mycol.">
        <title>101 Dothideomycetes genomes: a test case for predicting lifestyles and emergence of pathogens.</title>
        <authorList>
            <person name="Haridas S."/>
            <person name="Albert R."/>
            <person name="Binder M."/>
            <person name="Bloem J."/>
            <person name="Labutti K."/>
            <person name="Salamov A."/>
            <person name="Andreopoulos B."/>
            <person name="Baker S."/>
            <person name="Barry K."/>
            <person name="Bills G."/>
            <person name="Bluhm B."/>
            <person name="Cannon C."/>
            <person name="Castanera R."/>
            <person name="Culley D."/>
            <person name="Daum C."/>
            <person name="Ezra D."/>
            <person name="Gonzalez J."/>
            <person name="Henrissat B."/>
            <person name="Kuo A."/>
            <person name="Liang C."/>
            <person name="Lipzen A."/>
            <person name="Lutzoni F."/>
            <person name="Magnuson J."/>
            <person name="Mondo S."/>
            <person name="Nolan M."/>
            <person name="Ohm R."/>
            <person name="Pangilinan J."/>
            <person name="Park H.-J."/>
            <person name="Ramirez L."/>
            <person name="Alfaro M."/>
            <person name="Sun H."/>
            <person name="Tritt A."/>
            <person name="Yoshinaga Y."/>
            <person name="Zwiers L.-H."/>
            <person name="Turgeon B."/>
            <person name="Goodwin S."/>
            <person name="Spatafora J."/>
            <person name="Crous P."/>
            <person name="Grigoriev I."/>
        </authorList>
    </citation>
    <scope>NUCLEOTIDE SEQUENCE</scope>
    <source>
        <strain evidence="8">ATCC 36951</strain>
    </source>
</reference>
<dbReference type="InterPro" id="IPR033877">
    <property type="entry name" value="Frm2/Hbn1"/>
</dbReference>
<evidence type="ECO:0000256" key="4">
    <source>
        <dbReference type="ARBA" id="ARBA00022490"/>
    </source>
</evidence>
<evidence type="ECO:0000256" key="2">
    <source>
        <dbReference type="ARBA" id="ARBA00004496"/>
    </source>
</evidence>
<sequence length="212" mass="23926">MSAAPVSSSTYLDAVKYRRTVYGINDKSPIPDSRIEELVNETILTTPSSFNSQSTRVLVVLGEQHKKFWDAVSEATKAIILKYKGEEDWKRNEGRLQGFRNGYGTIAFYENQASVKVMQEKFADFADAFPQFSEHTSAMHQITLWTALELEGFGASLQHQYAIPGVDDAVKKQFDLPSEWNAKAYLVFGGKAQDHPNRPDKLPLKETVKFLN</sequence>
<dbReference type="GO" id="GO:0005737">
    <property type="term" value="C:cytoplasm"/>
    <property type="evidence" value="ECO:0007669"/>
    <property type="project" value="UniProtKB-SubCell"/>
</dbReference>
<dbReference type="Gene3D" id="3.40.109.10">
    <property type="entry name" value="NADH Oxidase"/>
    <property type="match status" value="1"/>
</dbReference>
<accession>A0A6A6CQP1</accession>
<dbReference type="SUPFAM" id="SSF55469">
    <property type="entry name" value="FMN-dependent nitroreductase-like"/>
    <property type="match status" value="1"/>
</dbReference>
<organism evidence="8 9">
    <name type="scientific">Zasmidium cellare ATCC 36951</name>
    <dbReference type="NCBI Taxonomy" id="1080233"/>
    <lineage>
        <taxon>Eukaryota</taxon>
        <taxon>Fungi</taxon>
        <taxon>Dikarya</taxon>
        <taxon>Ascomycota</taxon>
        <taxon>Pezizomycotina</taxon>
        <taxon>Dothideomycetes</taxon>
        <taxon>Dothideomycetidae</taxon>
        <taxon>Mycosphaerellales</taxon>
        <taxon>Mycosphaerellaceae</taxon>
        <taxon>Zasmidium</taxon>
    </lineage>
</organism>
<evidence type="ECO:0000313" key="9">
    <source>
        <dbReference type="Proteomes" id="UP000799537"/>
    </source>
</evidence>
<name>A0A6A6CQP1_ZASCE</name>
<dbReference type="InterPro" id="IPR000415">
    <property type="entry name" value="Nitroreductase-like"/>
</dbReference>
<dbReference type="GO" id="GO:0005634">
    <property type="term" value="C:nucleus"/>
    <property type="evidence" value="ECO:0007669"/>
    <property type="project" value="UniProtKB-SubCell"/>
</dbReference>
<dbReference type="OrthoDB" id="2138173at2759"/>
<comment type="similarity">
    <text evidence="3">Belongs to the nitroreductase family.</text>
</comment>
<dbReference type="CDD" id="cd02140">
    <property type="entry name" value="Frm2-like"/>
    <property type="match status" value="1"/>
</dbReference>
<keyword evidence="6" id="KW-0539">Nucleus</keyword>
<evidence type="ECO:0000256" key="1">
    <source>
        <dbReference type="ARBA" id="ARBA00004123"/>
    </source>
</evidence>
<evidence type="ECO:0000256" key="6">
    <source>
        <dbReference type="ARBA" id="ARBA00023242"/>
    </source>
</evidence>
<dbReference type="RefSeq" id="XP_033669031.1">
    <property type="nucleotide sequence ID" value="XM_033805925.1"/>
</dbReference>
<dbReference type="EMBL" id="ML993591">
    <property type="protein sequence ID" value="KAF2168142.1"/>
    <property type="molecule type" value="Genomic_DNA"/>
</dbReference>
<protein>
    <recommendedName>
        <fullName evidence="7">Nitroreductase domain-containing protein</fullName>
    </recommendedName>
</protein>
<dbReference type="Proteomes" id="UP000799537">
    <property type="component" value="Unassembled WGS sequence"/>
</dbReference>
<dbReference type="GeneID" id="54559197"/>
<dbReference type="InterPro" id="IPR029479">
    <property type="entry name" value="Nitroreductase"/>
</dbReference>
<evidence type="ECO:0000256" key="3">
    <source>
        <dbReference type="ARBA" id="ARBA00007118"/>
    </source>
</evidence>
<dbReference type="GO" id="GO:0016491">
    <property type="term" value="F:oxidoreductase activity"/>
    <property type="evidence" value="ECO:0007669"/>
    <property type="project" value="UniProtKB-KW"/>
</dbReference>
<keyword evidence="4" id="KW-0963">Cytoplasm</keyword>
<gene>
    <name evidence="8" type="ORF">M409DRAFT_21587</name>
</gene>
<evidence type="ECO:0000256" key="5">
    <source>
        <dbReference type="ARBA" id="ARBA00023002"/>
    </source>
</evidence>